<accession>A0ABV6QV84</accession>
<evidence type="ECO:0000313" key="2">
    <source>
        <dbReference type="Proteomes" id="UP001589890"/>
    </source>
</evidence>
<name>A0ABV6QV84_9ACTN</name>
<comment type="caution">
    <text evidence="1">The sequence shown here is derived from an EMBL/GenBank/DDBJ whole genome shotgun (WGS) entry which is preliminary data.</text>
</comment>
<dbReference type="Proteomes" id="UP001589890">
    <property type="component" value="Unassembled WGS sequence"/>
</dbReference>
<dbReference type="EMBL" id="JBHLTC010000039">
    <property type="protein sequence ID" value="MFC0628541.1"/>
    <property type="molecule type" value="Genomic_DNA"/>
</dbReference>
<reference evidence="1 2" key="1">
    <citation type="submission" date="2024-09" db="EMBL/GenBank/DDBJ databases">
        <authorList>
            <person name="Sun Q."/>
            <person name="Mori K."/>
        </authorList>
    </citation>
    <scope>NUCLEOTIDE SEQUENCE [LARGE SCALE GENOMIC DNA]</scope>
    <source>
        <strain evidence="1 2">CGMCC 1.15906</strain>
    </source>
</reference>
<evidence type="ECO:0000313" key="1">
    <source>
        <dbReference type="EMBL" id="MFC0628541.1"/>
    </source>
</evidence>
<dbReference type="RefSeq" id="WP_380054997.1">
    <property type="nucleotide sequence ID" value="NZ_JBHLTC010000039.1"/>
</dbReference>
<keyword evidence="2" id="KW-1185">Reference proteome</keyword>
<proteinExistence type="predicted"/>
<organism evidence="1 2">
    <name type="scientific">Kribbella deserti</name>
    <dbReference type="NCBI Taxonomy" id="1926257"/>
    <lineage>
        <taxon>Bacteria</taxon>
        <taxon>Bacillati</taxon>
        <taxon>Actinomycetota</taxon>
        <taxon>Actinomycetes</taxon>
        <taxon>Propionibacteriales</taxon>
        <taxon>Kribbellaceae</taxon>
        <taxon>Kribbella</taxon>
    </lineage>
</organism>
<gene>
    <name evidence="1" type="ORF">ACFFGN_31015</name>
</gene>
<sequence length="136" mass="15091">MTEAIKIDGLTEFTRNLKKLDADLPKALRVAFNGCADIVVNDARRDIPTVSGKAKASVKSRSTATASRVVGGSRRVPYYPWLDFGGKVGRNGSVRRPFLKHGRYIYNAYFDNQKRYAQLVEDALLDVARQAGVEVD</sequence>
<protein>
    <submittedName>
        <fullName evidence="1">HK97 gp10 family phage protein</fullName>
    </submittedName>
</protein>